<dbReference type="InterPro" id="IPR057727">
    <property type="entry name" value="WCX_dom"/>
</dbReference>
<dbReference type="Pfam" id="PF13280">
    <property type="entry name" value="WYL"/>
    <property type="match status" value="1"/>
</dbReference>
<dbReference type="EMBL" id="JABBXF010000023">
    <property type="protein sequence ID" value="NVK78323.1"/>
    <property type="molecule type" value="Genomic_DNA"/>
</dbReference>
<dbReference type="PANTHER" id="PTHR34580">
    <property type="match status" value="1"/>
</dbReference>
<protein>
    <submittedName>
        <fullName evidence="3">WYL domain-containing protein</fullName>
    </submittedName>
</protein>
<dbReference type="PROSITE" id="PS52050">
    <property type="entry name" value="WYL"/>
    <property type="match status" value="1"/>
</dbReference>
<dbReference type="Proteomes" id="UP000587462">
    <property type="component" value="Unassembled WGS sequence"/>
</dbReference>
<feature type="domain" description="WCX" evidence="2">
    <location>
        <begin position="254"/>
        <end position="323"/>
    </location>
</feature>
<proteinExistence type="predicted"/>
<evidence type="ECO:0000259" key="1">
    <source>
        <dbReference type="Pfam" id="PF13280"/>
    </source>
</evidence>
<organism evidence="3 4">
    <name type="scientific">Streptomyces morookaense</name>
    <name type="common">Streptoverticillium morookaense</name>
    <dbReference type="NCBI Taxonomy" id="1970"/>
    <lineage>
        <taxon>Bacteria</taxon>
        <taxon>Bacillati</taxon>
        <taxon>Actinomycetota</taxon>
        <taxon>Actinomycetes</taxon>
        <taxon>Kitasatosporales</taxon>
        <taxon>Streptomycetaceae</taxon>
        <taxon>Streptomyces</taxon>
    </lineage>
</organism>
<name>A0A7Y7B3E6_STRMO</name>
<evidence type="ECO:0000259" key="2">
    <source>
        <dbReference type="Pfam" id="PF25583"/>
    </source>
</evidence>
<dbReference type="RefSeq" id="WP_171080343.1">
    <property type="nucleotide sequence ID" value="NZ_BNBU01000013.1"/>
</dbReference>
<reference evidence="3 4" key="1">
    <citation type="submission" date="2020-04" db="EMBL/GenBank/DDBJ databases">
        <title>Draft Genome Sequence of Streptomyces morookaense DSM 40503, an 8-azaguanine-producing strain.</title>
        <authorList>
            <person name="Qi J."/>
            <person name="Gao J.-M."/>
        </authorList>
    </citation>
    <scope>NUCLEOTIDE SEQUENCE [LARGE SCALE GENOMIC DNA]</scope>
    <source>
        <strain evidence="3 4">DSM 40503</strain>
    </source>
</reference>
<sequence>MAIAKAERLMSLALCLLGTRRPLSKRELRGSIEAYLEAFGPGNGAVEGSDDAFNRMFERDKDDLRELGLIIETVESADGEFGYLARRDSNRLPPVTLDVEEAAALGLAAKVWQQARLAGAASGALQKLRAAGMPLAEDSYGHLALEPRIPVHESAFEPLMLAARDRRTVTFDYRKANAARPEQRHVEPWTLECWRGHWYLAGWDRDRQAERVFRLSRITGRVRSRALPFTAPVPDHVTVRETVESWAGETATGTALIKVRAGHGYPLRARATATRDLGGGWDELEIPYGHGLDAWLVEFGPDVIVLEPAELRADVIDRLRAVAKG</sequence>
<comment type="caution">
    <text evidence="3">The sequence shown here is derived from an EMBL/GenBank/DDBJ whole genome shotgun (WGS) entry which is preliminary data.</text>
</comment>
<evidence type="ECO:0000313" key="4">
    <source>
        <dbReference type="Proteomes" id="UP000587462"/>
    </source>
</evidence>
<accession>A0A7Y7B3E6</accession>
<dbReference type="Pfam" id="PF25583">
    <property type="entry name" value="WCX"/>
    <property type="match status" value="1"/>
</dbReference>
<dbReference type="PANTHER" id="PTHR34580:SF3">
    <property type="entry name" value="PROTEIN PAFB"/>
    <property type="match status" value="1"/>
</dbReference>
<gene>
    <name evidence="3" type="ORF">HG542_11670</name>
</gene>
<dbReference type="AlphaFoldDB" id="A0A7Y7B3E6"/>
<dbReference type="InterPro" id="IPR051534">
    <property type="entry name" value="CBASS_pafABC_assoc_protein"/>
</dbReference>
<feature type="domain" description="WYL" evidence="1">
    <location>
        <begin position="155"/>
        <end position="219"/>
    </location>
</feature>
<evidence type="ECO:0000313" key="3">
    <source>
        <dbReference type="EMBL" id="NVK78323.1"/>
    </source>
</evidence>
<keyword evidence="4" id="KW-1185">Reference proteome</keyword>
<dbReference type="InterPro" id="IPR026881">
    <property type="entry name" value="WYL_dom"/>
</dbReference>